<accession>A0A0K1E9A8</accession>
<proteinExistence type="inferred from homology"/>
<dbReference type="GO" id="GO:0005524">
    <property type="term" value="F:ATP binding"/>
    <property type="evidence" value="ECO:0007669"/>
    <property type="project" value="UniProtKB-KW"/>
</dbReference>
<evidence type="ECO:0000256" key="2">
    <source>
        <dbReference type="ARBA" id="ARBA00022448"/>
    </source>
</evidence>
<dbReference type="InterPro" id="IPR003593">
    <property type="entry name" value="AAA+_ATPase"/>
</dbReference>
<gene>
    <name evidence="7" type="ORF">CMC5_012830</name>
</gene>
<organism evidence="7 8">
    <name type="scientific">Chondromyces crocatus</name>
    <dbReference type="NCBI Taxonomy" id="52"/>
    <lineage>
        <taxon>Bacteria</taxon>
        <taxon>Pseudomonadati</taxon>
        <taxon>Myxococcota</taxon>
        <taxon>Polyangia</taxon>
        <taxon>Polyangiales</taxon>
        <taxon>Polyangiaceae</taxon>
        <taxon>Chondromyces</taxon>
    </lineage>
</organism>
<dbReference type="PATRIC" id="fig|52.7.peg.1365"/>
<evidence type="ECO:0000259" key="6">
    <source>
        <dbReference type="PROSITE" id="PS50893"/>
    </source>
</evidence>
<evidence type="ECO:0000313" key="7">
    <source>
        <dbReference type="EMBL" id="AKT37153.1"/>
    </source>
</evidence>
<reference evidence="7 8" key="1">
    <citation type="submission" date="2015-07" db="EMBL/GenBank/DDBJ databases">
        <title>Genome analysis of myxobacterium Chondromyces crocatus Cm c5 reveals a high potential for natural compound synthesis and the genetic basis for the loss of fruiting body formation.</title>
        <authorList>
            <person name="Zaburannyi N."/>
            <person name="Bunk B."/>
            <person name="Maier J."/>
            <person name="Overmann J."/>
            <person name="Mueller R."/>
        </authorList>
    </citation>
    <scope>NUCLEOTIDE SEQUENCE [LARGE SCALE GENOMIC DNA]</scope>
    <source>
        <strain evidence="7 8">Cm c5</strain>
    </source>
</reference>
<dbReference type="Gene3D" id="3.40.50.300">
    <property type="entry name" value="P-loop containing nucleotide triphosphate hydrolases"/>
    <property type="match status" value="1"/>
</dbReference>
<name>A0A0K1E9A8_CHOCO</name>
<dbReference type="Proteomes" id="UP000067626">
    <property type="component" value="Chromosome"/>
</dbReference>
<feature type="compositionally biased region" description="Low complexity" evidence="5">
    <location>
        <begin position="13"/>
        <end position="24"/>
    </location>
</feature>
<dbReference type="SUPFAM" id="SSF52540">
    <property type="entry name" value="P-loop containing nucleoside triphosphate hydrolases"/>
    <property type="match status" value="1"/>
</dbReference>
<feature type="region of interest" description="Disordered" evidence="5">
    <location>
        <begin position="1"/>
        <end position="24"/>
    </location>
</feature>
<dbReference type="AlphaFoldDB" id="A0A0K1E9A8"/>
<dbReference type="GO" id="GO:0016887">
    <property type="term" value="F:ATP hydrolysis activity"/>
    <property type="evidence" value="ECO:0007669"/>
    <property type="project" value="InterPro"/>
</dbReference>
<feature type="domain" description="ABC transporter" evidence="6">
    <location>
        <begin position="29"/>
        <end position="256"/>
    </location>
</feature>
<dbReference type="Pfam" id="PF00005">
    <property type="entry name" value="ABC_tran"/>
    <property type="match status" value="1"/>
</dbReference>
<evidence type="ECO:0000313" key="8">
    <source>
        <dbReference type="Proteomes" id="UP000067626"/>
    </source>
</evidence>
<dbReference type="SMART" id="SM00382">
    <property type="entry name" value="AAA"/>
    <property type="match status" value="1"/>
</dbReference>
<dbReference type="STRING" id="52.CMC5_012830"/>
<dbReference type="RefSeq" id="WP_050435745.1">
    <property type="nucleotide sequence ID" value="NZ_CP012159.1"/>
</dbReference>
<dbReference type="PROSITE" id="PS50893">
    <property type="entry name" value="ABC_TRANSPORTER_2"/>
    <property type="match status" value="1"/>
</dbReference>
<sequence>MSEPVGPTVEGGAPVAQAPAQASRPRPAIRVRHLWHRFGTFDVLRDVTFDVAEGEIFGFIGPNGAGKTTTIRVMTTLLEPMAGRVEVDGIDVSLNPYAVRRLIGYMPDHAGVYDRVTVREYLEFFADAFRVPSADVVDAVLELTELRRIQDRVVATMSKGMKQRLQLGRILLHDPKVLILDEPASDLDPRARIEIRDLLLELRSLGKTVFLSSHILTELSDVCTSIGILERGRLVVAGPIGEIGARLEAIRAAQAIGHHPPPNAPHGHAPHGRAPHGHAPHGHAPYGHLPPGHAPPAPYPAVNGAPPPAYPGAPGQTPPPGPSMVPGHAAVPGHAVVPGHPPAPGVPLPVAIRRKVKVKVLGDAIRAAYFLRGGPGIIEVEVIAGLVHVTFEGGEVKIAEIVQHLVRNGVGVVGVEPERNELERIFLEVTRGEVQ</sequence>
<dbReference type="InterPro" id="IPR003439">
    <property type="entry name" value="ABC_transporter-like_ATP-bd"/>
</dbReference>
<dbReference type="InterPro" id="IPR027417">
    <property type="entry name" value="P-loop_NTPase"/>
</dbReference>
<feature type="compositionally biased region" description="Low complexity" evidence="5">
    <location>
        <begin position="282"/>
        <end position="291"/>
    </location>
</feature>
<dbReference type="EMBL" id="CP012159">
    <property type="protein sequence ID" value="AKT37153.1"/>
    <property type="molecule type" value="Genomic_DNA"/>
</dbReference>
<keyword evidence="8" id="KW-1185">Reference proteome</keyword>
<evidence type="ECO:0000256" key="1">
    <source>
        <dbReference type="ARBA" id="ARBA00005417"/>
    </source>
</evidence>
<dbReference type="KEGG" id="ccro:CMC5_012830"/>
<keyword evidence="4" id="KW-0067">ATP-binding</keyword>
<dbReference type="PANTHER" id="PTHR43335">
    <property type="entry name" value="ABC TRANSPORTER, ATP-BINDING PROTEIN"/>
    <property type="match status" value="1"/>
</dbReference>
<keyword evidence="2" id="KW-0813">Transport</keyword>
<evidence type="ECO:0000256" key="4">
    <source>
        <dbReference type="ARBA" id="ARBA00022840"/>
    </source>
</evidence>
<evidence type="ECO:0000256" key="5">
    <source>
        <dbReference type="SAM" id="MobiDB-lite"/>
    </source>
</evidence>
<dbReference type="OrthoDB" id="9804819at2"/>
<comment type="similarity">
    <text evidence="1">Belongs to the ABC transporter superfamily.</text>
</comment>
<keyword evidence="3" id="KW-0547">Nucleotide-binding</keyword>
<dbReference type="PROSITE" id="PS00211">
    <property type="entry name" value="ABC_TRANSPORTER_1"/>
    <property type="match status" value="1"/>
</dbReference>
<dbReference type="PANTHER" id="PTHR43335:SF3">
    <property type="entry name" value="ABC TRANSPORTER"/>
    <property type="match status" value="1"/>
</dbReference>
<feature type="region of interest" description="Disordered" evidence="5">
    <location>
        <begin position="256"/>
        <end position="327"/>
    </location>
</feature>
<feature type="compositionally biased region" description="Basic residues" evidence="5">
    <location>
        <begin position="268"/>
        <end position="281"/>
    </location>
</feature>
<evidence type="ECO:0000256" key="3">
    <source>
        <dbReference type="ARBA" id="ARBA00022741"/>
    </source>
</evidence>
<dbReference type="InterPro" id="IPR017871">
    <property type="entry name" value="ABC_transporter-like_CS"/>
</dbReference>
<protein>
    <recommendedName>
        <fullName evidence="6">ABC transporter domain-containing protein</fullName>
    </recommendedName>
</protein>
<feature type="compositionally biased region" description="Pro residues" evidence="5">
    <location>
        <begin position="292"/>
        <end position="323"/>
    </location>
</feature>
<dbReference type="CDD" id="cd03230">
    <property type="entry name" value="ABC_DR_subfamily_A"/>
    <property type="match status" value="1"/>
</dbReference>